<accession>U5BZ50</accession>
<comment type="similarity">
    <text evidence="1">Belongs to the short-chain fatty acyl-CoA assimilation regulator (ScfR) family.</text>
</comment>
<dbReference type="InterPro" id="IPR001387">
    <property type="entry name" value="Cro/C1-type_HTH"/>
</dbReference>
<dbReference type="CDD" id="cd00093">
    <property type="entry name" value="HTH_XRE"/>
    <property type="match status" value="1"/>
</dbReference>
<feature type="domain" description="HTH cro/C1-type" evidence="2">
    <location>
        <begin position="30"/>
        <end position="86"/>
    </location>
</feature>
<comment type="caution">
    <text evidence="3">The sequence shown here is derived from an EMBL/GenBank/DDBJ whole genome shotgun (WGS) entry which is preliminary data.</text>
</comment>
<name>U5BZ50_9BACT</name>
<dbReference type="eggNOG" id="COG1396">
    <property type="taxonomic scope" value="Bacteria"/>
</dbReference>
<evidence type="ECO:0000313" key="3">
    <source>
        <dbReference type="EMBL" id="ERM81192.1"/>
    </source>
</evidence>
<evidence type="ECO:0000256" key="1">
    <source>
        <dbReference type="ARBA" id="ARBA00007227"/>
    </source>
</evidence>
<evidence type="ECO:0000313" key="4">
    <source>
        <dbReference type="Proteomes" id="UP000016843"/>
    </source>
</evidence>
<dbReference type="Pfam" id="PF01381">
    <property type="entry name" value="HTH_3"/>
    <property type="match status" value="1"/>
</dbReference>
<dbReference type="SUPFAM" id="SSF47413">
    <property type="entry name" value="lambda repressor-like DNA-binding domains"/>
    <property type="match status" value="1"/>
</dbReference>
<gene>
    <name evidence="3" type="ORF">P872_20360</name>
</gene>
<dbReference type="InterPro" id="IPR010982">
    <property type="entry name" value="Lambda_DNA-bd_dom_sf"/>
</dbReference>
<protein>
    <recommendedName>
        <fullName evidence="2">HTH cro/C1-type domain-containing protein</fullName>
    </recommendedName>
</protein>
<sequence>MTNTVYSQVLVNHFSFTKIQTPMNYFATRLKSARLMNGLSLQGLADKINNRITKQSLSKYELGQVIPDSEIIGILSEALGVRPDYFFSDQVLEIDIKENPRISQFPAKERSRIVEIAKDELGRYLELEQILGIETQFVNPLQNMPIRSQDDIEKAAEALRDIWGLGSDALSNVIELLEDHHVKVLEIDSSEEFDGFSTWVNGKSIPLIVLNKAKLSEVTDRKRFTALHELAHLILDVNQLPEKEKEKYCHAFATAMLIPRETLRNELGGNRSKLSFQELAAIKQQYGISMQAIVYRAKDLKLISENYLRQFYMVFNQLGYRQHEPVDYKGQESSNRFSQLLFRALAENFISISKAASLKNQKLAEFRKENLVI</sequence>
<dbReference type="PROSITE" id="PS50943">
    <property type="entry name" value="HTH_CROC1"/>
    <property type="match status" value="1"/>
</dbReference>
<dbReference type="PANTHER" id="PTHR43236:SF1">
    <property type="entry name" value="BLL7220 PROTEIN"/>
    <property type="match status" value="1"/>
</dbReference>
<dbReference type="GO" id="GO:0003677">
    <property type="term" value="F:DNA binding"/>
    <property type="evidence" value="ECO:0007669"/>
    <property type="project" value="InterPro"/>
</dbReference>
<dbReference type="EMBL" id="AWXR01000059">
    <property type="protein sequence ID" value="ERM81192.1"/>
    <property type="molecule type" value="Genomic_DNA"/>
</dbReference>
<dbReference type="SMART" id="SM00530">
    <property type="entry name" value="HTH_XRE"/>
    <property type="match status" value="1"/>
</dbReference>
<dbReference type="eggNOG" id="COG2856">
    <property type="taxonomic scope" value="Bacteria"/>
</dbReference>
<evidence type="ECO:0000259" key="2">
    <source>
        <dbReference type="PROSITE" id="PS50943"/>
    </source>
</evidence>
<dbReference type="Gene3D" id="1.10.10.2910">
    <property type="match status" value="1"/>
</dbReference>
<dbReference type="InterPro" id="IPR052345">
    <property type="entry name" value="Rad_response_metalloprotease"/>
</dbReference>
<reference evidence="3 4" key="1">
    <citation type="journal article" date="2013" name="Genome Announc.">
        <title>Draft Genome Sequence of the Psychrophilic and Alkaliphilic Rhodonellum psychrophilum Strain GCM71T.</title>
        <authorList>
            <person name="Hauptmann A.L."/>
            <person name="Glaring M.A."/>
            <person name="Hallin P.F."/>
            <person name="Prieme A."/>
            <person name="Stougaard P."/>
        </authorList>
    </citation>
    <scope>NUCLEOTIDE SEQUENCE [LARGE SCALE GENOMIC DNA]</scope>
    <source>
        <strain evidence="3 4">GCM71</strain>
    </source>
</reference>
<dbReference type="PANTHER" id="PTHR43236">
    <property type="entry name" value="ANTITOXIN HIGA1"/>
    <property type="match status" value="1"/>
</dbReference>
<dbReference type="Gene3D" id="1.10.260.40">
    <property type="entry name" value="lambda repressor-like DNA-binding domains"/>
    <property type="match status" value="1"/>
</dbReference>
<dbReference type="AlphaFoldDB" id="U5BZ50"/>
<proteinExistence type="inferred from homology"/>
<dbReference type="Proteomes" id="UP000016843">
    <property type="component" value="Unassembled WGS sequence"/>
</dbReference>
<keyword evidence="4" id="KW-1185">Reference proteome</keyword>
<dbReference type="InterPro" id="IPR010359">
    <property type="entry name" value="IrrE_HExxH"/>
</dbReference>
<organism evidence="3 4">
    <name type="scientific">Rhodonellum psychrophilum GCM71 = DSM 17998</name>
    <dbReference type="NCBI Taxonomy" id="1123057"/>
    <lineage>
        <taxon>Bacteria</taxon>
        <taxon>Pseudomonadati</taxon>
        <taxon>Bacteroidota</taxon>
        <taxon>Cytophagia</taxon>
        <taxon>Cytophagales</taxon>
        <taxon>Cytophagaceae</taxon>
        <taxon>Rhodonellum</taxon>
    </lineage>
</organism>
<dbReference type="Pfam" id="PF06114">
    <property type="entry name" value="Peptidase_M78"/>
    <property type="match status" value="1"/>
</dbReference>
<dbReference type="PATRIC" id="fig|1123057.7.peg.3936"/>